<dbReference type="Proteomes" id="UP000694554">
    <property type="component" value="Chromosome 1"/>
</dbReference>
<feature type="compositionally biased region" description="Basic and acidic residues" evidence="4">
    <location>
        <begin position="62"/>
        <end position="74"/>
    </location>
</feature>
<protein>
    <recommendedName>
        <fullName evidence="5">GH18 domain-containing protein</fullName>
    </recommendedName>
</protein>
<keyword evidence="1" id="KW-0378">Hydrolase</keyword>
<evidence type="ECO:0000313" key="7">
    <source>
        <dbReference type="Proteomes" id="UP000694554"/>
    </source>
</evidence>
<reference evidence="6" key="3">
    <citation type="submission" date="2025-09" db="UniProtKB">
        <authorList>
            <consortium name="Ensembl"/>
        </authorList>
    </citation>
    <scope>IDENTIFICATION</scope>
</reference>
<proteinExistence type="inferred from homology"/>
<evidence type="ECO:0000256" key="2">
    <source>
        <dbReference type="ARBA" id="ARBA00023295"/>
    </source>
</evidence>
<evidence type="ECO:0000256" key="4">
    <source>
        <dbReference type="SAM" id="MobiDB-lite"/>
    </source>
</evidence>
<dbReference type="InterPro" id="IPR017853">
    <property type="entry name" value="GH"/>
</dbReference>
<keyword evidence="2" id="KW-0326">Glycosidase</keyword>
<name>A0A8C9BAQ9_PHOSS</name>
<evidence type="ECO:0000313" key="6">
    <source>
        <dbReference type="Ensembl" id="ENSPSNP00000000969.1"/>
    </source>
</evidence>
<accession>A0A8C9BAQ9</accession>
<dbReference type="Pfam" id="PF00704">
    <property type="entry name" value="Glyco_hydro_18"/>
    <property type="match status" value="1"/>
</dbReference>
<dbReference type="GO" id="GO:0006032">
    <property type="term" value="P:chitin catabolic process"/>
    <property type="evidence" value="ECO:0007669"/>
    <property type="project" value="UniProtKB-ARBA"/>
</dbReference>
<dbReference type="PROSITE" id="PS51910">
    <property type="entry name" value="GH18_2"/>
    <property type="match status" value="1"/>
</dbReference>
<dbReference type="InterPro" id="IPR001223">
    <property type="entry name" value="Glyco_hydro18_cat"/>
</dbReference>
<dbReference type="SUPFAM" id="SSF51445">
    <property type="entry name" value="(Trans)glycosidases"/>
    <property type="match status" value="1"/>
</dbReference>
<dbReference type="InterPro" id="IPR001579">
    <property type="entry name" value="Glyco_hydro_18_chit_AS"/>
</dbReference>
<sequence length="80" mass="8529">MVAIANNRQTIVNSAIRFLCKYGVDGLDLDWECTGSRGSPPSDKQCSIALGQVQLGLSPGHTLRERGGRSKEGVGLHPAH</sequence>
<feature type="domain" description="GH18" evidence="5">
    <location>
        <begin position="1"/>
        <end position="80"/>
    </location>
</feature>
<feature type="region of interest" description="Disordered" evidence="4">
    <location>
        <begin position="58"/>
        <end position="80"/>
    </location>
</feature>
<reference evidence="6" key="1">
    <citation type="submission" date="2019-08" db="EMBL/GenBank/DDBJ databases">
        <title>Phocoena sinus (Vaquita) genome, mPhoSin1, primary haplotype.</title>
        <authorList>
            <person name="Morin P."/>
            <person name="Mountcastle J."/>
            <person name="Fungtammasan C."/>
            <person name="Rhie A."/>
            <person name="Rojas-Bracho L."/>
            <person name="Smith C.R."/>
            <person name="Taylor B.L."/>
            <person name="Gulland F.M.D."/>
            <person name="Musser W."/>
            <person name="Houck M."/>
            <person name="Haase B."/>
            <person name="Paez S."/>
            <person name="Howe K."/>
            <person name="Torrance J."/>
            <person name="Formenti G."/>
            <person name="Phillippy A."/>
            <person name="Ryder O."/>
            <person name="Jarvis E.D."/>
            <person name="Fedrigo O."/>
        </authorList>
    </citation>
    <scope>NUCLEOTIDE SEQUENCE [LARGE SCALE GENOMIC DNA]</scope>
</reference>
<evidence type="ECO:0000256" key="1">
    <source>
        <dbReference type="ARBA" id="ARBA00022801"/>
    </source>
</evidence>
<dbReference type="GO" id="GO:0004568">
    <property type="term" value="F:chitinase activity"/>
    <property type="evidence" value="ECO:0007669"/>
    <property type="project" value="UniProtKB-ARBA"/>
</dbReference>
<keyword evidence="7" id="KW-1185">Reference proteome</keyword>
<dbReference type="AlphaFoldDB" id="A0A8C9BAQ9"/>
<dbReference type="Ensembl" id="ENSPSNT00000001160.1">
    <property type="protein sequence ID" value="ENSPSNP00000000969.1"/>
    <property type="gene ID" value="ENSPSNG00000000806.1"/>
</dbReference>
<dbReference type="GeneTree" id="ENSGT01150000289966"/>
<dbReference type="Gene3D" id="3.20.20.80">
    <property type="entry name" value="Glycosidases"/>
    <property type="match status" value="1"/>
</dbReference>
<evidence type="ECO:0000259" key="5">
    <source>
        <dbReference type="PROSITE" id="PS51910"/>
    </source>
</evidence>
<reference evidence="6" key="2">
    <citation type="submission" date="2025-08" db="UniProtKB">
        <authorList>
            <consortium name="Ensembl"/>
        </authorList>
    </citation>
    <scope>IDENTIFICATION</scope>
</reference>
<evidence type="ECO:0000256" key="3">
    <source>
        <dbReference type="RuleBase" id="RU004453"/>
    </source>
</evidence>
<organism evidence="6 7">
    <name type="scientific">Phocoena sinus</name>
    <name type="common">Vaquita</name>
    <dbReference type="NCBI Taxonomy" id="42100"/>
    <lineage>
        <taxon>Eukaryota</taxon>
        <taxon>Metazoa</taxon>
        <taxon>Chordata</taxon>
        <taxon>Craniata</taxon>
        <taxon>Vertebrata</taxon>
        <taxon>Euteleostomi</taxon>
        <taxon>Mammalia</taxon>
        <taxon>Eutheria</taxon>
        <taxon>Laurasiatheria</taxon>
        <taxon>Artiodactyla</taxon>
        <taxon>Whippomorpha</taxon>
        <taxon>Cetacea</taxon>
        <taxon>Odontoceti</taxon>
        <taxon>Phocoenidae</taxon>
        <taxon>Phocoena</taxon>
    </lineage>
</organism>
<dbReference type="GO" id="GO:0005975">
    <property type="term" value="P:carbohydrate metabolic process"/>
    <property type="evidence" value="ECO:0007669"/>
    <property type="project" value="InterPro"/>
</dbReference>
<dbReference type="PROSITE" id="PS01095">
    <property type="entry name" value="GH18_1"/>
    <property type="match status" value="1"/>
</dbReference>
<comment type="similarity">
    <text evidence="3">Belongs to the glycosyl hydrolase 18 family.</text>
</comment>